<dbReference type="PANTHER" id="PTHR30614">
    <property type="entry name" value="MEMBRANE COMPONENT OF AMINO ACID ABC TRANSPORTER"/>
    <property type="match status" value="1"/>
</dbReference>
<comment type="similarity">
    <text evidence="2">Belongs to the binding-protein-dependent transport system permease family. HisMQ subfamily.</text>
</comment>
<evidence type="ECO:0000256" key="7">
    <source>
        <dbReference type="ARBA" id="ARBA00022989"/>
    </source>
</evidence>
<protein>
    <submittedName>
        <fullName evidence="11">Amino acid ABC transporter membrane protein, PAAT family (TC 3.A.1.3.-)</fullName>
    </submittedName>
</protein>
<feature type="transmembrane region" description="Helical" evidence="9">
    <location>
        <begin position="212"/>
        <end position="233"/>
    </location>
</feature>
<dbReference type="GO" id="GO:0006865">
    <property type="term" value="P:amino acid transport"/>
    <property type="evidence" value="ECO:0007669"/>
    <property type="project" value="UniProtKB-KW"/>
</dbReference>
<keyword evidence="3 9" id="KW-0813">Transport</keyword>
<evidence type="ECO:0000313" key="11">
    <source>
        <dbReference type="EMBL" id="SHK18150.1"/>
    </source>
</evidence>
<dbReference type="PROSITE" id="PS50928">
    <property type="entry name" value="ABC_TM1"/>
    <property type="match status" value="1"/>
</dbReference>
<evidence type="ECO:0000256" key="8">
    <source>
        <dbReference type="ARBA" id="ARBA00023136"/>
    </source>
</evidence>
<dbReference type="InterPro" id="IPR035906">
    <property type="entry name" value="MetI-like_sf"/>
</dbReference>
<dbReference type="Pfam" id="PF00528">
    <property type="entry name" value="BPD_transp_1"/>
    <property type="match status" value="1"/>
</dbReference>
<feature type="transmembrane region" description="Helical" evidence="9">
    <location>
        <begin position="81"/>
        <end position="106"/>
    </location>
</feature>
<evidence type="ECO:0000256" key="9">
    <source>
        <dbReference type="RuleBase" id="RU363032"/>
    </source>
</evidence>
<dbReference type="PANTHER" id="PTHR30614:SF20">
    <property type="entry name" value="GLUTAMINE TRANSPORT SYSTEM PERMEASE PROTEIN GLNP"/>
    <property type="match status" value="1"/>
</dbReference>
<dbReference type="Gene3D" id="1.10.3720.10">
    <property type="entry name" value="MetI-like"/>
    <property type="match status" value="1"/>
</dbReference>
<proteinExistence type="inferred from homology"/>
<name>A0A1M6QDF5_9FIRM</name>
<sequence>MEGIQTWWEGIQQQFYMNFIEDDRWKYLWNGLGVTLQLTFCAVLIGIVLGVILAMIRSTYDKNYQEMRPGFGRFMLKILNVIAKIYLTVIRGTPVVVQLMIMYYIILASSNNKLLVGMIAFGVNSGAYVAEIVRSGIMSIDPGQFEAGRSLGFNYVQTMRYIIIPQALKNVLPALANEFIVLLKETSVAGYIAMQDLTKGGDIIRGVTYSPFMPLIGVALIYLVMVMFFTFLVNKLERRLRNSER</sequence>
<evidence type="ECO:0000256" key="1">
    <source>
        <dbReference type="ARBA" id="ARBA00004651"/>
    </source>
</evidence>
<dbReference type="GO" id="GO:0043190">
    <property type="term" value="C:ATP-binding cassette (ABC) transporter complex"/>
    <property type="evidence" value="ECO:0007669"/>
    <property type="project" value="InterPro"/>
</dbReference>
<dbReference type="InterPro" id="IPR010065">
    <property type="entry name" value="AA_ABC_transptr_permease_3TM"/>
</dbReference>
<comment type="subcellular location">
    <subcellularLocation>
        <location evidence="1 9">Cell membrane</location>
        <topology evidence="1 9">Multi-pass membrane protein</topology>
    </subcellularLocation>
</comment>
<dbReference type="NCBIfam" id="TIGR01726">
    <property type="entry name" value="HEQRo_perm_3TM"/>
    <property type="match status" value="1"/>
</dbReference>
<keyword evidence="5 9" id="KW-0812">Transmembrane</keyword>
<keyword evidence="6" id="KW-0029">Amino-acid transport</keyword>
<feature type="transmembrane region" description="Helical" evidence="9">
    <location>
        <begin position="34"/>
        <end position="60"/>
    </location>
</feature>
<evidence type="ECO:0000256" key="4">
    <source>
        <dbReference type="ARBA" id="ARBA00022475"/>
    </source>
</evidence>
<dbReference type="Proteomes" id="UP000183975">
    <property type="component" value="Unassembled WGS sequence"/>
</dbReference>
<evidence type="ECO:0000313" key="12">
    <source>
        <dbReference type="Proteomes" id="UP000183975"/>
    </source>
</evidence>
<feature type="domain" description="ABC transmembrane type-1" evidence="10">
    <location>
        <begin position="32"/>
        <end position="233"/>
    </location>
</feature>
<evidence type="ECO:0000256" key="3">
    <source>
        <dbReference type="ARBA" id="ARBA00022448"/>
    </source>
</evidence>
<keyword evidence="8 9" id="KW-0472">Membrane</keyword>
<evidence type="ECO:0000256" key="2">
    <source>
        <dbReference type="ARBA" id="ARBA00010072"/>
    </source>
</evidence>
<dbReference type="CDD" id="cd06261">
    <property type="entry name" value="TM_PBP2"/>
    <property type="match status" value="1"/>
</dbReference>
<dbReference type="InterPro" id="IPR000515">
    <property type="entry name" value="MetI-like"/>
</dbReference>
<evidence type="ECO:0000256" key="6">
    <source>
        <dbReference type="ARBA" id="ARBA00022970"/>
    </source>
</evidence>
<keyword evidence="4" id="KW-1003">Cell membrane</keyword>
<dbReference type="FunFam" id="1.10.3720.10:FF:000033">
    <property type="entry name" value="Polar amino acid ABC transporter permease"/>
    <property type="match status" value="1"/>
</dbReference>
<keyword evidence="7 9" id="KW-1133">Transmembrane helix</keyword>
<dbReference type="AlphaFoldDB" id="A0A1M6QDF5"/>
<dbReference type="InterPro" id="IPR043429">
    <property type="entry name" value="ArtM/GltK/GlnP/TcyL/YhdX-like"/>
</dbReference>
<dbReference type="GO" id="GO:0022857">
    <property type="term" value="F:transmembrane transporter activity"/>
    <property type="evidence" value="ECO:0007669"/>
    <property type="project" value="InterPro"/>
</dbReference>
<gene>
    <name evidence="11" type="ORF">SAMN02745138_01299</name>
</gene>
<dbReference type="EMBL" id="FRAH01000018">
    <property type="protein sequence ID" value="SHK18150.1"/>
    <property type="molecule type" value="Genomic_DNA"/>
</dbReference>
<accession>A0A1M6QDF5</accession>
<keyword evidence="12" id="KW-1185">Reference proteome</keyword>
<evidence type="ECO:0000256" key="5">
    <source>
        <dbReference type="ARBA" id="ARBA00022692"/>
    </source>
</evidence>
<dbReference type="SUPFAM" id="SSF161098">
    <property type="entry name" value="MetI-like"/>
    <property type="match status" value="1"/>
</dbReference>
<reference evidence="11 12" key="1">
    <citation type="submission" date="2016-11" db="EMBL/GenBank/DDBJ databases">
        <authorList>
            <person name="Jaros S."/>
            <person name="Januszkiewicz K."/>
            <person name="Wedrychowicz H."/>
        </authorList>
    </citation>
    <scope>NUCLEOTIDE SEQUENCE [LARGE SCALE GENOMIC DNA]</scope>
    <source>
        <strain evidence="11 12">DSM 14214</strain>
    </source>
</reference>
<evidence type="ECO:0000259" key="10">
    <source>
        <dbReference type="PROSITE" id="PS50928"/>
    </source>
</evidence>
<organism evidence="11 12">
    <name type="scientific">Anaerotignum lactatifermentans DSM 14214</name>
    <dbReference type="NCBI Taxonomy" id="1121323"/>
    <lineage>
        <taxon>Bacteria</taxon>
        <taxon>Bacillati</taxon>
        <taxon>Bacillota</taxon>
        <taxon>Clostridia</taxon>
        <taxon>Lachnospirales</taxon>
        <taxon>Anaerotignaceae</taxon>
        <taxon>Anaerotignum</taxon>
    </lineage>
</organism>